<evidence type="ECO:0000313" key="3">
    <source>
        <dbReference type="Proteomes" id="UP000239872"/>
    </source>
</evidence>
<dbReference type="Proteomes" id="UP000239872">
    <property type="component" value="Unassembled WGS sequence"/>
</dbReference>
<reference evidence="2 3" key="1">
    <citation type="submission" date="2018-01" db="EMBL/GenBank/DDBJ databases">
        <title>A novel member of the phylum Bacteroidetes isolated from glacier ice.</title>
        <authorList>
            <person name="Liu Q."/>
            <person name="Xin Y.-H."/>
        </authorList>
    </citation>
    <scope>NUCLEOTIDE SEQUENCE [LARGE SCALE GENOMIC DNA]</scope>
    <source>
        <strain evidence="2 3">RB1R16</strain>
    </source>
</reference>
<dbReference type="InterPro" id="IPR021255">
    <property type="entry name" value="DUF2807"/>
</dbReference>
<keyword evidence="3" id="KW-1185">Reference proteome</keyword>
<name>A0A2S7T0S8_9BACT</name>
<dbReference type="OrthoDB" id="5585143at2"/>
<evidence type="ECO:0000259" key="1">
    <source>
        <dbReference type="Pfam" id="PF10988"/>
    </source>
</evidence>
<organism evidence="2 3">
    <name type="scientific">Flavipsychrobacter stenotrophus</name>
    <dbReference type="NCBI Taxonomy" id="2077091"/>
    <lineage>
        <taxon>Bacteria</taxon>
        <taxon>Pseudomonadati</taxon>
        <taxon>Bacteroidota</taxon>
        <taxon>Chitinophagia</taxon>
        <taxon>Chitinophagales</taxon>
        <taxon>Chitinophagaceae</taxon>
        <taxon>Flavipsychrobacter</taxon>
    </lineage>
</organism>
<dbReference type="EMBL" id="PPSL01000001">
    <property type="protein sequence ID" value="PQJ12425.1"/>
    <property type="molecule type" value="Genomic_DNA"/>
</dbReference>
<dbReference type="Gene3D" id="2.160.20.120">
    <property type="match status" value="1"/>
</dbReference>
<dbReference type="AlphaFoldDB" id="A0A2S7T0S8"/>
<proteinExistence type="predicted"/>
<dbReference type="PROSITE" id="PS51257">
    <property type="entry name" value="PROKAR_LIPOPROTEIN"/>
    <property type="match status" value="1"/>
</dbReference>
<sequence>MKKHVYFLAALTGIAVLIASCHGKRLRGTGNKISSTRTITAFTELDLSADIKANITIKPGVQPTLVLHGYENILKHIKTANDSNTLRIYTDLEDSWSFDSHSGTTAELIVPSLSALGMSGSTDADIHGAVTGEKLSVEISGSGKLVIDSLNVTDFSTSVSGAANIAVNGGTAQRASYEVNGAGKIAAFQLQATEVTTSVSGAAKADVTALKTLNVNISGAGKIKYKGHPTVNKDISGAGTVRDVN</sequence>
<dbReference type="PANTHER" id="PTHR39200:SF1">
    <property type="entry name" value="AUTO-TRANSPORTER ADHESIN HEAD GIN DOMAIN-CONTAINING PROTEIN-RELATED"/>
    <property type="match status" value="1"/>
</dbReference>
<gene>
    <name evidence="2" type="ORF">CJD36_001350</name>
</gene>
<feature type="domain" description="Putative auto-transporter adhesin head GIN" evidence="1">
    <location>
        <begin position="42"/>
        <end position="229"/>
    </location>
</feature>
<evidence type="ECO:0000313" key="2">
    <source>
        <dbReference type="EMBL" id="PQJ12425.1"/>
    </source>
</evidence>
<comment type="caution">
    <text evidence="2">The sequence shown here is derived from an EMBL/GenBank/DDBJ whole genome shotgun (WGS) entry which is preliminary data.</text>
</comment>
<protein>
    <recommendedName>
        <fullName evidence="1">Putative auto-transporter adhesin head GIN domain-containing protein</fullName>
    </recommendedName>
</protein>
<dbReference type="RefSeq" id="WP_105037309.1">
    <property type="nucleotide sequence ID" value="NZ_PPSL01000001.1"/>
</dbReference>
<dbReference type="Pfam" id="PF10988">
    <property type="entry name" value="DUF2807"/>
    <property type="match status" value="1"/>
</dbReference>
<accession>A0A2S7T0S8</accession>
<dbReference type="PANTHER" id="PTHR39200">
    <property type="entry name" value="HYPOTHETICAL EXPORTED PROTEIN"/>
    <property type="match status" value="1"/>
</dbReference>